<comment type="caution">
    <text evidence="1">The sequence shown here is derived from an EMBL/GenBank/DDBJ whole genome shotgun (WGS) entry which is preliminary data.</text>
</comment>
<dbReference type="EMBL" id="CBTN010000140">
    <property type="protein sequence ID" value="CDH61132.1"/>
    <property type="molecule type" value="Genomic_DNA"/>
</dbReference>
<evidence type="ECO:0000313" key="2">
    <source>
        <dbReference type="Proteomes" id="UP000027586"/>
    </source>
</evidence>
<evidence type="ECO:0000313" key="1">
    <source>
        <dbReference type="EMBL" id="CDH61132.1"/>
    </source>
</evidence>
<protein>
    <submittedName>
        <fullName evidence="1">Uncharacterized protein</fullName>
    </submittedName>
</protein>
<dbReference type="AlphaFoldDB" id="A0A068SH18"/>
<dbReference type="Proteomes" id="UP000027586">
    <property type="component" value="Unassembled WGS sequence"/>
</dbReference>
<gene>
    <name evidence="1" type="ORF">LCOR_11909.1</name>
</gene>
<keyword evidence="2" id="KW-1185">Reference proteome</keyword>
<sequence length="85" mass="9498">MVKKRDNPIVKDALCKNHDSPEYTTPKIPSNHTILSRTQSCSWGLPLTLVGIVRWGTMVRGGSCMGAETKMPKLEWAAQTTSRQR</sequence>
<organism evidence="1 2">
    <name type="scientific">Lichtheimia corymbifera JMRC:FSU:9682</name>
    <dbReference type="NCBI Taxonomy" id="1263082"/>
    <lineage>
        <taxon>Eukaryota</taxon>
        <taxon>Fungi</taxon>
        <taxon>Fungi incertae sedis</taxon>
        <taxon>Mucoromycota</taxon>
        <taxon>Mucoromycotina</taxon>
        <taxon>Mucoromycetes</taxon>
        <taxon>Mucorales</taxon>
        <taxon>Lichtheimiaceae</taxon>
        <taxon>Lichtheimia</taxon>
    </lineage>
</organism>
<accession>A0A068SH18</accession>
<reference evidence="1" key="1">
    <citation type="submission" date="2013-08" db="EMBL/GenBank/DDBJ databases">
        <title>Gene expansion shapes genome architecture in the human pathogen Lichtheimia corymbifera: an evolutionary genomics analysis in the ancient terrestrial Mucorales (Mucoromycotina).</title>
        <authorList>
            <person name="Schwartze V.U."/>
            <person name="Winter S."/>
            <person name="Shelest E."/>
            <person name="Marcet-Houben M."/>
            <person name="Horn F."/>
            <person name="Wehner S."/>
            <person name="Hoffmann K."/>
            <person name="Riege K."/>
            <person name="Sammeth M."/>
            <person name="Nowrousian M."/>
            <person name="Valiante V."/>
            <person name="Linde J."/>
            <person name="Jacobsen I.D."/>
            <person name="Marz M."/>
            <person name="Brakhage A.A."/>
            <person name="Gabaldon T."/>
            <person name="Bocker S."/>
            <person name="Voigt K."/>
        </authorList>
    </citation>
    <scope>NUCLEOTIDE SEQUENCE [LARGE SCALE GENOMIC DNA]</scope>
    <source>
        <strain evidence="1">FSU 9682</strain>
    </source>
</reference>
<name>A0A068SH18_9FUNG</name>
<proteinExistence type="predicted"/>
<dbReference type="VEuPathDB" id="FungiDB:LCOR_11909.1"/>